<sequence>MCCTDLKEELGGSIECYSNSNVASENGKQFRIEKPNNVELCKVQIDGCLIQNQAVDKCDYLFKICQSNQIFLVELKGTDVIHAVNQITSTYDQIRNKIDEPPINYKGFIISSSVPRAAEQNFRKQQEKVLKQKGFLIKKGHQKHVEKIN</sequence>
<keyword evidence="2" id="KW-1185">Reference proteome</keyword>
<dbReference type="Proteomes" id="UP001168552">
    <property type="component" value="Unassembled WGS sequence"/>
</dbReference>
<protein>
    <submittedName>
        <fullName evidence="1">Uncharacterized protein</fullName>
    </submittedName>
</protein>
<reference evidence="1" key="1">
    <citation type="submission" date="2023-06" db="EMBL/GenBank/DDBJ databases">
        <title>Cytophagales bacterium Strain LB-30, isolated from soil.</title>
        <authorList>
            <person name="Liu B."/>
        </authorList>
    </citation>
    <scope>NUCLEOTIDE SEQUENCE</scope>
    <source>
        <strain evidence="1">LB-30</strain>
    </source>
</reference>
<evidence type="ECO:0000313" key="2">
    <source>
        <dbReference type="Proteomes" id="UP001168552"/>
    </source>
</evidence>
<gene>
    <name evidence="1" type="ORF">QWY31_02925</name>
</gene>
<name>A0ABT8F207_9BACT</name>
<comment type="caution">
    <text evidence="1">The sequence shown here is derived from an EMBL/GenBank/DDBJ whole genome shotgun (WGS) entry which is preliminary data.</text>
</comment>
<proteinExistence type="predicted"/>
<evidence type="ECO:0000313" key="1">
    <source>
        <dbReference type="EMBL" id="MDN4164435.1"/>
    </source>
</evidence>
<organism evidence="1 2">
    <name type="scientific">Shiella aurantiaca</name>
    <dbReference type="NCBI Taxonomy" id="3058365"/>
    <lineage>
        <taxon>Bacteria</taxon>
        <taxon>Pseudomonadati</taxon>
        <taxon>Bacteroidota</taxon>
        <taxon>Cytophagia</taxon>
        <taxon>Cytophagales</taxon>
        <taxon>Shiellaceae</taxon>
        <taxon>Shiella</taxon>
    </lineage>
</organism>
<dbReference type="EMBL" id="JAUHJS010000002">
    <property type="protein sequence ID" value="MDN4164435.1"/>
    <property type="molecule type" value="Genomic_DNA"/>
</dbReference>
<accession>A0ABT8F207</accession>
<dbReference type="RefSeq" id="WP_320002964.1">
    <property type="nucleotide sequence ID" value="NZ_JAUHJS010000002.1"/>
</dbReference>